<evidence type="ECO:0000256" key="2">
    <source>
        <dbReference type="ARBA" id="ARBA00022980"/>
    </source>
</evidence>
<dbReference type="InterPro" id="IPR036919">
    <property type="entry name" value="Ribo_uL30_ferredoxin-like_sf"/>
</dbReference>
<evidence type="ECO:0000256" key="4">
    <source>
        <dbReference type="ARBA" id="ARBA00035281"/>
    </source>
</evidence>
<dbReference type="CDD" id="cd01658">
    <property type="entry name" value="Ribosomal_L30"/>
    <property type="match status" value="1"/>
</dbReference>
<accession>A0A150GNK3</accession>
<dbReference type="OrthoDB" id="509901at2759"/>
<gene>
    <name evidence="8" type="ORF">GPECTOR_12g346</name>
</gene>
<comment type="caution">
    <text evidence="8">The sequence shown here is derived from an EMBL/GenBank/DDBJ whole genome shotgun (WGS) entry which is preliminary data.</text>
</comment>
<dbReference type="NCBIfam" id="TIGR01308">
    <property type="entry name" value="rpmD_bact"/>
    <property type="match status" value="1"/>
</dbReference>
<proteinExistence type="inferred from homology"/>
<dbReference type="GO" id="GO:0006412">
    <property type="term" value="P:translation"/>
    <property type="evidence" value="ECO:0007669"/>
    <property type="project" value="InterPro"/>
</dbReference>
<reference evidence="9" key="1">
    <citation type="journal article" date="2016" name="Nat. Commun.">
        <title>The Gonium pectorale genome demonstrates co-option of cell cycle regulation during the evolution of multicellularity.</title>
        <authorList>
            <person name="Hanschen E.R."/>
            <person name="Marriage T.N."/>
            <person name="Ferris P.J."/>
            <person name="Hamaji T."/>
            <person name="Toyoda A."/>
            <person name="Fujiyama A."/>
            <person name="Neme R."/>
            <person name="Noguchi H."/>
            <person name="Minakuchi Y."/>
            <person name="Suzuki M."/>
            <person name="Kawai-Toyooka H."/>
            <person name="Smith D.R."/>
            <person name="Sparks H."/>
            <person name="Anderson J."/>
            <person name="Bakaric R."/>
            <person name="Luria V."/>
            <person name="Karger A."/>
            <person name="Kirschner M.W."/>
            <person name="Durand P.M."/>
            <person name="Michod R.E."/>
            <person name="Nozaki H."/>
            <person name="Olson B.J."/>
        </authorList>
    </citation>
    <scope>NUCLEOTIDE SEQUENCE [LARGE SCALE GENOMIC DNA]</scope>
    <source>
        <strain evidence="9">NIES-2863</strain>
    </source>
</reference>
<feature type="domain" description="Large ribosomal subunit protein uL30-like ferredoxin-like fold" evidence="7">
    <location>
        <begin position="12"/>
        <end position="62"/>
    </location>
</feature>
<evidence type="ECO:0000256" key="5">
    <source>
        <dbReference type="RuleBase" id="RU003734"/>
    </source>
</evidence>
<sequence>MSEGAAQVVKSLFVTLRRGYAGTPWFHRRVLEALGLKHRHQCVEKPNNHSIRGMLAKVPHLVIVETDRMRYLREVKSHHEQLPRLPWVLHHDPPHPAAAAAPPPAARATALTADGGATSPPAAPLPPPAPPRFTPFALKSLKEHVDAVGLDGFEASRGRPAPPRPYFQELARRYKVKILTERGLYGSDSRNQHAQSLQPKAYRRRVGIRD</sequence>
<keyword evidence="9" id="KW-1185">Reference proteome</keyword>
<feature type="compositionally biased region" description="Low complexity" evidence="6">
    <location>
        <begin position="106"/>
        <end position="120"/>
    </location>
</feature>
<dbReference type="PANTHER" id="PTHR15892">
    <property type="entry name" value="MITOCHONDRIAL RIBOSOMAL PROTEIN L30"/>
    <property type="match status" value="1"/>
</dbReference>
<dbReference type="PROSITE" id="PS00634">
    <property type="entry name" value="RIBOSOMAL_L30"/>
    <property type="match status" value="1"/>
</dbReference>
<comment type="similarity">
    <text evidence="1 5">Belongs to the universal ribosomal protein uL30 family.</text>
</comment>
<protein>
    <recommendedName>
        <fullName evidence="4">Large ribosomal subunit protein uL30m</fullName>
    </recommendedName>
</protein>
<dbReference type="PANTHER" id="PTHR15892:SF2">
    <property type="entry name" value="LARGE RIBOSOMAL SUBUNIT PROTEIN UL30M"/>
    <property type="match status" value="1"/>
</dbReference>
<dbReference type="InterPro" id="IPR018038">
    <property type="entry name" value="Ribosomal_uL30_CS"/>
</dbReference>
<evidence type="ECO:0000256" key="6">
    <source>
        <dbReference type="SAM" id="MobiDB-lite"/>
    </source>
</evidence>
<feature type="compositionally biased region" description="Basic residues" evidence="6">
    <location>
        <begin position="201"/>
        <end position="210"/>
    </location>
</feature>
<evidence type="ECO:0000313" key="9">
    <source>
        <dbReference type="Proteomes" id="UP000075714"/>
    </source>
</evidence>
<evidence type="ECO:0000313" key="8">
    <source>
        <dbReference type="EMBL" id="KXZ51384.1"/>
    </source>
</evidence>
<dbReference type="InterPro" id="IPR016082">
    <property type="entry name" value="Ribosomal_uL30_ferredoxin-like"/>
</dbReference>
<dbReference type="GO" id="GO:0015934">
    <property type="term" value="C:large ribosomal subunit"/>
    <property type="evidence" value="ECO:0007669"/>
    <property type="project" value="InterPro"/>
</dbReference>
<feature type="region of interest" description="Disordered" evidence="6">
    <location>
        <begin position="182"/>
        <end position="210"/>
    </location>
</feature>
<dbReference type="InterPro" id="IPR005996">
    <property type="entry name" value="Ribosomal_uL30_bac-type"/>
</dbReference>
<dbReference type="Gene3D" id="3.30.1390.20">
    <property type="entry name" value="Ribosomal protein L30, ferredoxin-like fold domain"/>
    <property type="match status" value="1"/>
</dbReference>
<dbReference type="GO" id="GO:0005739">
    <property type="term" value="C:mitochondrion"/>
    <property type="evidence" value="ECO:0007669"/>
    <property type="project" value="TreeGrafter"/>
</dbReference>
<evidence type="ECO:0000259" key="7">
    <source>
        <dbReference type="Pfam" id="PF00327"/>
    </source>
</evidence>
<dbReference type="STRING" id="33097.A0A150GNK3"/>
<dbReference type="EMBL" id="LSYV01000013">
    <property type="protein sequence ID" value="KXZ51384.1"/>
    <property type="molecule type" value="Genomic_DNA"/>
</dbReference>
<keyword evidence="3 5" id="KW-0687">Ribonucleoprotein</keyword>
<feature type="region of interest" description="Disordered" evidence="6">
    <location>
        <begin position="93"/>
        <end position="129"/>
    </location>
</feature>
<dbReference type="AlphaFoldDB" id="A0A150GNK3"/>
<evidence type="ECO:0000256" key="1">
    <source>
        <dbReference type="ARBA" id="ARBA00007594"/>
    </source>
</evidence>
<dbReference type="SUPFAM" id="SSF55129">
    <property type="entry name" value="Ribosomal protein L30p/L7e"/>
    <property type="match status" value="1"/>
</dbReference>
<dbReference type="Proteomes" id="UP000075714">
    <property type="component" value="Unassembled WGS sequence"/>
</dbReference>
<dbReference type="Pfam" id="PF00327">
    <property type="entry name" value="Ribosomal_L30"/>
    <property type="match status" value="1"/>
</dbReference>
<keyword evidence="2 5" id="KW-0689">Ribosomal protein</keyword>
<evidence type="ECO:0000256" key="3">
    <source>
        <dbReference type="ARBA" id="ARBA00023274"/>
    </source>
</evidence>
<organism evidence="8 9">
    <name type="scientific">Gonium pectorale</name>
    <name type="common">Green alga</name>
    <dbReference type="NCBI Taxonomy" id="33097"/>
    <lineage>
        <taxon>Eukaryota</taxon>
        <taxon>Viridiplantae</taxon>
        <taxon>Chlorophyta</taxon>
        <taxon>core chlorophytes</taxon>
        <taxon>Chlorophyceae</taxon>
        <taxon>CS clade</taxon>
        <taxon>Chlamydomonadales</taxon>
        <taxon>Volvocaceae</taxon>
        <taxon>Gonium</taxon>
    </lineage>
</organism>
<name>A0A150GNK3_GONPE</name>
<dbReference type="GO" id="GO:0003735">
    <property type="term" value="F:structural constituent of ribosome"/>
    <property type="evidence" value="ECO:0007669"/>
    <property type="project" value="InterPro"/>
</dbReference>
<feature type="compositionally biased region" description="Polar residues" evidence="6">
    <location>
        <begin position="188"/>
        <end position="198"/>
    </location>
</feature>